<dbReference type="AlphaFoldDB" id="A0A3R5ZKD8"/>
<dbReference type="GO" id="GO:0016740">
    <property type="term" value="F:transferase activity"/>
    <property type="evidence" value="ECO:0007669"/>
    <property type="project" value="UniProtKB-KW"/>
</dbReference>
<evidence type="ECO:0000313" key="1">
    <source>
        <dbReference type="EMBL" id="RGS38792.1"/>
    </source>
</evidence>
<dbReference type="PANTHER" id="PTHR41244">
    <property type="entry name" value="RHAMNAN SYNTHESIS F"/>
    <property type="match status" value="1"/>
</dbReference>
<keyword evidence="1" id="KW-0808">Transferase</keyword>
<proteinExistence type="predicted"/>
<organism evidence="1 2">
    <name type="scientific">Coprococcus eutactus</name>
    <dbReference type="NCBI Taxonomy" id="33043"/>
    <lineage>
        <taxon>Bacteria</taxon>
        <taxon>Bacillati</taxon>
        <taxon>Bacillota</taxon>
        <taxon>Clostridia</taxon>
        <taxon>Lachnospirales</taxon>
        <taxon>Lachnospiraceae</taxon>
        <taxon>Coprococcus</taxon>
    </lineage>
</organism>
<dbReference type="PANTHER" id="PTHR41244:SF1">
    <property type="entry name" value="GLYCOSYLTRANSFERASE"/>
    <property type="match status" value="1"/>
</dbReference>
<dbReference type="EMBL" id="QRVK01000036">
    <property type="protein sequence ID" value="RGS38792.1"/>
    <property type="molecule type" value="Genomic_DNA"/>
</dbReference>
<comment type="caution">
    <text evidence="1">The sequence shown here is derived from an EMBL/GenBank/DDBJ whole genome shotgun (WGS) entry which is preliminary data.</text>
</comment>
<accession>A0A3R5ZKD8</accession>
<reference evidence="1 2" key="1">
    <citation type="submission" date="2018-08" db="EMBL/GenBank/DDBJ databases">
        <title>A genome reference for cultivated species of the human gut microbiota.</title>
        <authorList>
            <person name="Zou Y."/>
            <person name="Xue W."/>
            <person name="Luo G."/>
        </authorList>
    </citation>
    <scope>NUCLEOTIDE SEQUENCE [LARGE SCALE GENOMIC DNA]</scope>
    <source>
        <strain evidence="1 2">AF22-21</strain>
    </source>
</reference>
<evidence type="ECO:0000313" key="2">
    <source>
        <dbReference type="Proteomes" id="UP000283295"/>
    </source>
</evidence>
<dbReference type="OrthoDB" id="9816424at2"/>
<name>A0A3R5ZKD8_9FIRM</name>
<sequence length="380" mass="44944">MKIIAFYLPQFHNIPENDEWWGDGFTEWVNVKKAKPIFDGHNQPRVPLNHNYYNLLDDDVKIWQADLAKKYGVYGFCYYHYWFDGKLLLEKPMEQMLENKKVDIPFCICWANEPWTRAWVGETKTLIPQKYGSKKEWKEHFDYLLPFFKDPRYILDEGKPLVVIYRPEIIDVLNDMLDYWNELAKNAGFEGLKFAYQSAGMDELPKNKRNDSRFDYDIEFQPAYAFTKLNKNTLPVLRKIKKVVSDFVEKRTGLTLRFIGSGKVAALNRVDYDKAWETILNTTPESIINVPGAFVDWDNTPRHGERGRVYIGKTPEKFEKYLSEQIRRAKNVYHKDMIFMYAWNEWAEGGYLEPDQTSGYAYLEAIKKALDENGENPWQH</sequence>
<dbReference type="Pfam" id="PF14307">
    <property type="entry name" value="Glyco_tran_WbsX"/>
    <property type="match status" value="1"/>
</dbReference>
<gene>
    <name evidence="1" type="ORF">DWX94_11490</name>
</gene>
<dbReference type="CDD" id="cd11579">
    <property type="entry name" value="Glyco_tran_WbsX"/>
    <property type="match status" value="1"/>
</dbReference>
<dbReference type="Gene3D" id="3.20.20.80">
    <property type="entry name" value="Glycosidases"/>
    <property type="match status" value="1"/>
</dbReference>
<dbReference type="Proteomes" id="UP000283295">
    <property type="component" value="Unassembled WGS sequence"/>
</dbReference>
<protein>
    <submittedName>
        <fullName evidence="1">Glycosyl transferase</fullName>
    </submittedName>
</protein>
<dbReference type="RefSeq" id="WP_022059149.1">
    <property type="nucleotide sequence ID" value="NZ_JBDMSD010000010.1"/>
</dbReference>
<dbReference type="InterPro" id="IPR032719">
    <property type="entry name" value="WbsX"/>
</dbReference>